<gene>
    <name evidence="1" type="ORF">MtrDRAFT_AC155889g35v2</name>
</gene>
<organism evidence="1">
    <name type="scientific">Medicago truncatula</name>
    <name type="common">Barrel medic</name>
    <name type="synonym">Medicago tribuloides</name>
    <dbReference type="NCBI Taxonomy" id="3880"/>
    <lineage>
        <taxon>Eukaryota</taxon>
        <taxon>Viridiplantae</taxon>
        <taxon>Streptophyta</taxon>
        <taxon>Embryophyta</taxon>
        <taxon>Tracheophyta</taxon>
        <taxon>Spermatophyta</taxon>
        <taxon>Magnoliopsida</taxon>
        <taxon>eudicotyledons</taxon>
        <taxon>Gunneridae</taxon>
        <taxon>Pentapetalae</taxon>
        <taxon>rosids</taxon>
        <taxon>fabids</taxon>
        <taxon>Fabales</taxon>
        <taxon>Fabaceae</taxon>
        <taxon>Papilionoideae</taxon>
        <taxon>50 kb inversion clade</taxon>
        <taxon>NPAAA clade</taxon>
        <taxon>Hologalegina</taxon>
        <taxon>IRL clade</taxon>
        <taxon>Trifolieae</taxon>
        <taxon>Medicago</taxon>
    </lineage>
</organism>
<dbReference type="EMBL" id="AC155889">
    <property type="protein sequence ID" value="ABN08298.1"/>
    <property type="molecule type" value="Genomic_DNA"/>
</dbReference>
<reference evidence="1" key="1">
    <citation type="submission" date="2005-01" db="EMBL/GenBank/DDBJ databases">
        <authorList>
            <person name="Town C.D."/>
        </authorList>
    </citation>
    <scope>NUCLEOTIDE SEQUENCE</scope>
</reference>
<dbReference type="ExpressionAtlas" id="A2Q3U8">
    <property type="expression patterns" value="differential"/>
</dbReference>
<dbReference type="AlphaFoldDB" id="A2Q3U8"/>
<sequence length="58" mass="7282">MYLRKYGRFRPWHCPLPTKQEGWQILWWHYAQEAVLSDVRKKLKKTSWKYFGDRLLLK</sequence>
<reference evidence="1" key="2">
    <citation type="submission" date="2007-03" db="EMBL/GenBank/DDBJ databases">
        <authorList>
            <consortium name="The International Medicago Genome Annotation Group"/>
        </authorList>
    </citation>
    <scope>NUCLEOTIDE SEQUENCE</scope>
</reference>
<protein>
    <submittedName>
        <fullName evidence="1">Uncharacterized protein</fullName>
    </submittedName>
</protein>
<proteinExistence type="predicted"/>
<name>A2Q3U8_MEDTR</name>
<evidence type="ECO:0000313" key="1">
    <source>
        <dbReference type="EMBL" id="ABN08298.1"/>
    </source>
</evidence>
<accession>A2Q3U8</accession>